<evidence type="ECO:0000313" key="1">
    <source>
        <dbReference type="EMBL" id="KAJ8686984.1"/>
    </source>
</evidence>
<name>A0ACC2PUK7_9HYME</name>
<keyword evidence="2" id="KW-1185">Reference proteome</keyword>
<protein>
    <submittedName>
        <fullName evidence="1">Uncharacterized protein</fullName>
    </submittedName>
</protein>
<organism evidence="1 2">
    <name type="scientific">Eretmocerus hayati</name>
    <dbReference type="NCBI Taxonomy" id="131215"/>
    <lineage>
        <taxon>Eukaryota</taxon>
        <taxon>Metazoa</taxon>
        <taxon>Ecdysozoa</taxon>
        <taxon>Arthropoda</taxon>
        <taxon>Hexapoda</taxon>
        <taxon>Insecta</taxon>
        <taxon>Pterygota</taxon>
        <taxon>Neoptera</taxon>
        <taxon>Endopterygota</taxon>
        <taxon>Hymenoptera</taxon>
        <taxon>Apocrita</taxon>
        <taxon>Proctotrupomorpha</taxon>
        <taxon>Chalcidoidea</taxon>
        <taxon>Aphelinidae</taxon>
        <taxon>Aphelininae</taxon>
        <taxon>Eretmocerus</taxon>
    </lineage>
</organism>
<accession>A0ACC2PUK7</accession>
<dbReference type="EMBL" id="CM056741">
    <property type="protein sequence ID" value="KAJ8686984.1"/>
    <property type="molecule type" value="Genomic_DNA"/>
</dbReference>
<sequence>MLMEVLFRVFLAIINIELEHVEPFTRKIHENELWLYKNPRVDSYISASVLWTVIILVPLAVITSILFFRKEKDDFSQAVLSFTLSLGFTGVLTNILKIIVGRPRPDFFYRCFPDGQINFEFECTGDPTVIKDGRKSFPSGHSSLAFSSFGFVALYLAGKLHTFSWNGKGQSWKLFLFVLPLSTALAIAVSRTCDYHHHWQDVTFGSALGLLLSFLCYRHYYPPLDCLVCHKPYAALMHHNEPKELKTTRIEISKWT</sequence>
<reference evidence="1" key="1">
    <citation type="submission" date="2023-04" db="EMBL/GenBank/DDBJ databases">
        <title>A chromosome-level genome assembly of the parasitoid wasp Eretmocerus hayati.</title>
        <authorList>
            <person name="Zhong Y."/>
            <person name="Liu S."/>
            <person name="Liu Y."/>
        </authorList>
    </citation>
    <scope>NUCLEOTIDE SEQUENCE</scope>
    <source>
        <strain evidence="1">ZJU_SS_LIU_2023</strain>
    </source>
</reference>
<dbReference type="Proteomes" id="UP001239111">
    <property type="component" value="Chromosome 1"/>
</dbReference>
<gene>
    <name evidence="1" type="ORF">QAD02_022778</name>
</gene>
<comment type="caution">
    <text evidence="1">The sequence shown here is derived from an EMBL/GenBank/DDBJ whole genome shotgun (WGS) entry which is preliminary data.</text>
</comment>
<evidence type="ECO:0000313" key="2">
    <source>
        <dbReference type="Proteomes" id="UP001239111"/>
    </source>
</evidence>
<proteinExistence type="predicted"/>